<dbReference type="SUPFAM" id="SSF53756">
    <property type="entry name" value="UDP-Glycosyltransferase/glycogen phosphorylase"/>
    <property type="match status" value="1"/>
</dbReference>
<sequence>MRLAIITTHPIQYYAPIFKLLSQRGKVGIKVFYTLGQQGNKYDFGFEKNINWDIPLLNGYAYEWIENTSTLPGSHHTKGIINPTLINKIKLYNPNALLVFGWNYHSHLKVLRYFKNKIPIYFRGDSTLLNYSNPVKETLKYLYLKWVYKHISHAFYVGTRNKAYFKKYGLKNDQLSFAPHAIDNDRFKVDRSEGANELRASLNLSAGDILIVYAGKFEPVKNLHILIAAIGALNNQKVHLLLVGNGMDELALKQQAGISVASNNIHFLDFVNQTYIPIIYQAANLYCLPSISETWGLSVNEAMACNKAILVSDKVGCAIDLVKPGYNGAIFKSGDENSLLKKLTELTGSADRLTELGKHSGMIIKDWDFTQIAIAIENKLLNETN</sequence>
<gene>
    <name evidence="2" type="ORF">EWM62_06625</name>
</gene>
<evidence type="ECO:0000259" key="1">
    <source>
        <dbReference type="Pfam" id="PF00534"/>
    </source>
</evidence>
<dbReference type="EMBL" id="SEWG01000002">
    <property type="protein sequence ID" value="RYU91609.1"/>
    <property type="molecule type" value="Genomic_DNA"/>
</dbReference>
<evidence type="ECO:0000313" key="3">
    <source>
        <dbReference type="Proteomes" id="UP000293331"/>
    </source>
</evidence>
<dbReference type="Pfam" id="PF00534">
    <property type="entry name" value="Glycos_transf_1"/>
    <property type="match status" value="1"/>
</dbReference>
<dbReference type="InterPro" id="IPR050194">
    <property type="entry name" value="Glycosyltransferase_grp1"/>
</dbReference>
<proteinExistence type="predicted"/>
<accession>A0A4Q5LQI5</accession>
<comment type="caution">
    <text evidence="2">The sequence shown here is derived from an EMBL/GenBank/DDBJ whole genome shotgun (WGS) entry which is preliminary data.</text>
</comment>
<dbReference type="Gene3D" id="3.40.50.2000">
    <property type="entry name" value="Glycogen Phosphorylase B"/>
    <property type="match status" value="2"/>
</dbReference>
<dbReference type="Proteomes" id="UP000293331">
    <property type="component" value="Unassembled WGS sequence"/>
</dbReference>
<feature type="domain" description="Glycosyl transferase family 1" evidence="1">
    <location>
        <begin position="197"/>
        <end position="349"/>
    </location>
</feature>
<dbReference type="CDD" id="cd03801">
    <property type="entry name" value="GT4_PimA-like"/>
    <property type="match status" value="1"/>
</dbReference>
<dbReference type="GO" id="GO:0016758">
    <property type="term" value="F:hexosyltransferase activity"/>
    <property type="evidence" value="ECO:0007669"/>
    <property type="project" value="TreeGrafter"/>
</dbReference>
<dbReference type="PANTHER" id="PTHR45947:SF3">
    <property type="entry name" value="SULFOQUINOVOSYL TRANSFERASE SQD2"/>
    <property type="match status" value="1"/>
</dbReference>
<keyword evidence="3" id="KW-1185">Reference proteome</keyword>
<dbReference type="OrthoDB" id="9790710at2"/>
<dbReference type="InterPro" id="IPR001296">
    <property type="entry name" value="Glyco_trans_1"/>
</dbReference>
<evidence type="ECO:0000313" key="2">
    <source>
        <dbReference type="EMBL" id="RYU91609.1"/>
    </source>
</evidence>
<keyword evidence="2" id="KW-0808">Transferase</keyword>
<reference evidence="2 3" key="1">
    <citation type="submission" date="2019-02" db="EMBL/GenBank/DDBJ databases">
        <title>Bacterial novel species Mucilaginibacter sp. 17JY9-4 isolated from soil.</title>
        <authorList>
            <person name="Jung H.-Y."/>
        </authorList>
    </citation>
    <scope>NUCLEOTIDE SEQUENCE [LARGE SCALE GENOMIC DNA]</scope>
    <source>
        <strain evidence="2 3">17JY9-4</strain>
    </source>
</reference>
<dbReference type="PANTHER" id="PTHR45947">
    <property type="entry name" value="SULFOQUINOVOSYL TRANSFERASE SQD2"/>
    <property type="match status" value="1"/>
</dbReference>
<dbReference type="RefSeq" id="WP_129875866.1">
    <property type="nucleotide sequence ID" value="NZ_SEWG01000002.1"/>
</dbReference>
<name>A0A4Q5LQI5_9SPHI</name>
<dbReference type="AlphaFoldDB" id="A0A4Q5LQI5"/>
<organism evidence="2 3">
    <name type="scientific">Mucilaginibacter terrigena</name>
    <dbReference type="NCBI Taxonomy" id="2492395"/>
    <lineage>
        <taxon>Bacteria</taxon>
        <taxon>Pseudomonadati</taxon>
        <taxon>Bacteroidota</taxon>
        <taxon>Sphingobacteriia</taxon>
        <taxon>Sphingobacteriales</taxon>
        <taxon>Sphingobacteriaceae</taxon>
        <taxon>Mucilaginibacter</taxon>
    </lineage>
</organism>
<protein>
    <submittedName>
        <fullName evidence="2">Glycosyltransferase</fullName>
    </submittedName>
</protein>